<sequence length="96" mass="10669">MSRQPAAAVRKESGESSIGGIADMFVHLNPCLSPFNKRSAASFYHVFGLIEEAQTTRSPQTSRSILPYSREDSPTPGQYFRIAEELSTLTQYVLRS</sequence>
<keyword evidence="2" id="KW-1185">Reference proteome</keyword>
<evidence type="ECO:0000313" key="2">
    <source>
        <dbReference type="Proteomes" id="UP001229421"/>
    </source>
</evidence>
<gene>
    <name evidence="1" type="ORF">QVD17_36640</name>
</gene>
<dbReference type="AlphaFoldDB" id="A0AAD8JT36"/>
<proteinExistence type="predicted"/>
<reference evidence="1" key="1">
    <citation type="journal article" date="2023" name="bioRxiv">
        <title>Improved chromosome-level genome assembly for marigold (Tagetes erecta).</title>
        <authorList>
            <person name="Jiang F."/>
            <person name="Yuan L."/>
            <person name="Wang S."/>
            <person name="Wang H."/>
            <person name="Xu D."/>
            <person name="Wang A."/>
            <person name="Fan W."/>
        </authorList>
    </citation>
    <scope>NUCLEOTIDE SEQUENCE</scope>
    <source>
        <strain evidence="1">WSJ</strain>
        <tissue evidence="1">Leaf</tissue>
    </source>
</reference>
<protein>
    <submittedName>
        <fullName evidence="1">Uncharacterized protein</fullName>
    </submittedName>
</protein>
<name>A0AAD8JT36_TARER</name>
<dbReference type="EMBL" id="JAUHHV010000010">
    <property type="protein sequence ID" value="KAK1410107.1"/>
    <property type="molecule type" value="Genomic_DNA"/>
</dbReference>
<dbReference type="Proteomes" id="UP001229421">
    <property type="component" value="Unassembled WGS sequence"/>
</dbReference>
<evidence type="ECO:0000313" key="1">
    <source>
        <dbReference type="EMBL" id="KAK1410107.1"/>
    </source>
</evidence>
<comment type="caution">
    <text evidence="1">The sequence shown here is derived from an EMBL/GenBank/DDBJ whole genome shotgun (WGS) entry which is preliminary data.</text>
</comment>
<organism evidence="1 2">
    <name type="scientific">Tagetes erecta</name>
    <name type="common">African marigold</name>
    <dbReference type="NCBI Taxonomy" id="13708"/>
    <lineage>
        <taxon>Eukaryota</taxon>
        <taxon>Viridiplantae</taxon>
        <taxon>Streptophyta</taxon>
        <taxon>Embryophyta</taxon>
        <taxon>Tracheophyta</taxon>
        <taxon>Spermatophyta</taxon>
        <taxon>Magnoliopsida</taxon>
        <taxon>eudicotyledons</taxon>
        <taxon>Gunneridae</taxon>
        <taxon>Pentapetalae</taxon>
        <taxon>asterids</taxon>
        <taxon>campanulids</taxon>
        <taxon>Asterales</taxon>
        <taxon>Asteraceae</taxon>
        <taxon>Asteroideae</taxon>
        <taxon>Heliantheae alliance</taxon>
        <taxon>Tageteae</taxon>
        <taxon>Tagetes</taxon>
    </lineage>
</organism>
<accession>A0AAD8JT36</accession>